<dbReference type="PANTHER" id="PTHR43433">
    <property type="entry name" value="HYDROLASE, ALPHA/BETA FOLD FAMILY PROTEIN"/>
    <property type="match status" value="1"/>
</dbReference>
<dbReference type="OrthoDB" id="408373at2759"/>
<dbReference type="InterPro" id="IPR050471">
    <property type="entry name" value="AB_hydrolase"/>
</dbReference>
<evidence type="ECO:0000313" key="3">
    <source>
        <dbReference type="Proteomes" id="UP000785200"/>
    </source>
</evidence>
<dbReference type="PANTHER" id="PTHR43433:SF5">
    <property type="entry name" value="AB HYDROLASE-1 DOMAIN-CONTAINING PROTEIN"/>
    <property type="match status" value="1"/>
</dbReference>
<dbReference type="AlphaFoldDB" id="A0A9P6VFM7"/>
<dbReference type="Pfam" id="PF00561">
    <property type="entry name" value="Abhydrolase_1"/>
    <property type="match status" value="1"/>
</dbReference>
<keyword evidence="2" id="KW-0378">Hydrolase</keyword>
<evidence type="ECO:0000313" key="2">
    <source>
        <dbReference type="EMBL" id="KAG0646942.1"/>
    </source>
</evidence>
<keyword evidence="3" id="KW-1185">Reference proteome</keyword>
<sequence>MPSKTTYATIENEDCNLHYWYHGSGPLLIFVPGGNGQGRQYDALMNILGGKYTVATFDRRQMSASLVKGPNKLFNPCQQARDIIAVMKAIGRETTSIFASSGGGIIGFQMAVSYPSTLDHMVCHEAPTTVLLSAKESTDLIDFFSSLYDIYREGGVTPTMDAFTKKIMVGMEHGPPRKAPEPHNPVNQFENEMMMGMYCPDLAKIVENGTSVAVGFGTLSEGAMYRRTVVEQAKRLGCEMMEFPGHHQWFETRPDEFAPVLLALLDRMEKKRKVEREV</sequence>
<comment type="caution">
    <text evidence="2">The sequence shown here is derived from an EMBL/GenBank/DDBJ whole genome shotgun (WGS) entry which is preliminary data.</text>
</comment>
<proteinExistence type="predicted"/>
<dbReference type="GO" id="GO:0004806">
    <property type="term" value="F:triacylglycerol lipase activity"/>
    <property type="evidence" value="ECO:0007669"/>
    <property type="project" value="TreeGrafter"/>
</dbReference>
<dbReference type="Gene3D" id="3.40.50.1820">
    <property type="entry name" value="alpha/beta hydrolase"/>
    <property type="match status" value="1"/>
</dbReference>
<name>A0A9P6VFM7_9HELO</name>
<dbReference type="EMBL" id="VNKQ01000014">
    <property type="protein sequence ID" value="KAG0646942.1"/>
    <property type="molecule type" value="Genomic_DNA"/>
</dbReference>
<dbReference type="GO" id="GO:0046503">
    <property type="term" value="P:glycerolipid catabolic process"/>
    <property type="evidence" value="ECO:0007669"/>
    <property type="project" value="TreeGrafter"/>
</dbReference>
<protein>
    <submittedName>
        <fullName evidence="2">Hydrolase</fullName>
    </submittedName>
</protein>
<reference evidence="2" key="1">
    <citation type="submission" date="2019-07" db="EMBL/GenBank/DDBJ databases">
        <title>Hyphodiscus hymeniophilus genome sequencing and assembly.</title>
        <authorList>
            <person name="Kramer G."/>
            <person name="Nodwell J."/>
        </authorList>
    </citation>
    <scope>NUCLEOTIDE SEQUENCE</scope>
    <source>
        <strain evidence="2">ATCC 34498</strain>
    </source>
</reference>
<dbReference type="InterPro" id="IPR000073">
    <property type="entry name" value="AB_hydrolase_1"/>
</dbReference>
<organism evidence="2 3">
    <name type="scientific">Hyphodiscus hymeniophilus</name>
    <dbReference type="NCBI Taxonomy" id="353542"/>
    <lineage>
        <taxon>Eukaryota</taxon>
        <taxon>Fungi</taxon>
        <taxon>Dikarya</taxon>
        <taxon>Ascomycota</taxon>
        <taxon>Pezizomycotina</taxon>
        <taxon>Leotiomycetes</taxon>
        <taxon>Helotiales</taxon>
        <taxon>Hyphodiscaceae</taxon>
        <taxon>Hyphodiscus</taxon>
    </lineage>
</organism>
<dbReference type="Proteomes" id="UP000785200">
    <property type="component" value="Unassembled WGS sequence"/>
</dbReference>
<dbReference type="SUPFAM" id="SSF53474">
    <property type="entry name" value="alpha/beta-Hydrolases"/>
    <property type="match status" value="1"/>
</dbReference>
<feature type="domain" description="AB hydrolase-1" evidence="1">
    <location>
        <begin position="26"/>
        <end position="132"/>
    </location>
</feature>
<dbReference type="InterPro" id="IPR029058">
    <property type="entry name" value="AB_hydrolase_fold"/>
</dbReference>
<accession>A0A9P6VFM7</accession>
<gene>
    <name evidence="2" type="ORF">D0Z07_6478</name>
</gene>
<evidence type="ECO:0000259" key="1">
    <source>
        <dbReference type="Pfam" id="PF00561"/>
    </source>
</evidence>